<gene>
    <name evidence="1" type="ORF">IU514_13345</name>
</gene>
<sequence>MDRSLFADRVWRVKESTAVEPGTTYAFLANGTLVIASAHGTPLYGEWRFEQGNLTLIEEGRPYRTEILGYDGENLRLRSHNPGEPVDLLLVVAADVPLPPAKPQ</sequence>
<evidence type="ECO:0000313" key="1">
    <source>
        <dbReference type="EMBL" id="MBF6025011.1"/>
    </source>
</evidence>
<protein>
    <submittedName>
        <fullName evidence="1">Uncharacterized protein</fullName>
    </submittedName>
</protein>
<dbReference type="Proteomes" id="UP001429984">
    <property type="component" value="Unassembled WGS sequence"/>
</dbReference>
<proteinExistence type="predicted"/>
<evidence type="ECO:0000313" key="2">
    <source>
        <dbReference type="Proteomes" id="UP001429984"/>
    </source>
</evidence>
<name>A0ABS0BBB1_9GAMM</name>
<reference evidence="1 2" key="1">
    <citation type="submission" date="2020-11" db="EMBL/GenBank/DDBJ databases">
        <title>Draft Genome Sequence and Secondary Metabolite Biosynthetic Potential of the Lysobacter niastensis Type strain DSM 18481.</title>
        <authorList>
            <person name="Turrini P."/>
            <person name="Artuso I."/>
            <person name="Tescari M."/>
            <person name="Lugli G.A."/>
            <person name="Frangipani E."/>
            <person name="Ventura M."/>
            <person name="Visca P."/>
        </authorList>
    </citation>
    <scope>NUCLEOTIDE SEQUENCE [LARGE SCALE GENOMIC DNA]</scope>
    <source>
        <strain evidence="1 2">DSM 18481</strain>
    </source>
</reference>
<organism evidence="1 2">
    <name type="scientific">Lysobacter niastensis</name>
    <dbReference type="NCBI Taxonomy" id="380629"/>
    <lineage>
        <taxon>Bacteria</taxon>
        <taxon>Pseudomonadati</taxon>
        <taxon>Pseudomonadota</taxon>
        <taxon>Gammaproteobacteria</taxon>
        <taxon>Lysobacterales</taxon>
        <taxon>Lysobacteraceae</taxon>
        <taxon>Lysobacter</taxon>
    </lineage>
</organism>
<accession>A0ABS0BBB1</accession>
<dbReference type="RefSeq" id="WP_194931623.1">
    <property type="nucleotide sequence ID" value="NZ_JADLZT010000007.1"/>
</dbReference>
<keyword evidence="2" id="KW-1185">Reference proteome</keyword>
<dbReference type="EMBL" id="JADLZT010000007">
    <property type="protein sequence ID" value="MBF6025011.1"/>
    <property type="molecule type" value="Genomic_DNA"/>
</dbReference>
<comment type="caution">
    <text evidence="1">The sequence shown here is derived from an EMBL/GenBank/DDBJ whole genome shotgun (WGS) entry which is preliminary data.</text>
</comment>